<evidence type="ECO:0000256" key="2">
    <source>
        <dbReference type="ARBA" id="ARBA00004651"/>
    </source>
</evidence>
<evidence type="ECO:0000259" key="18">
    <source>
        <dbReference type="PROSITE" id="PS50894"/>
    </source>
</evidence>
<organism evidence="19 20">
    <name type="scientific">Spirosoma utsteinense</name>
    <dbReference type="NCBI Taxonomy" id="2585773"/>
    <lineage>
        <taxon>Bacteria</taxon>
        <taxon>Pseudomonadati</taxon>
        <taxon>Bacteroidota</taxon>
        <taxon>Cytophagia</taxon>
        <taxon>Cytophagales</taxon>
        <taxon>Cytophagaceae</taxon>
        <taxon>Spirosoma</taxon>
    </lineage>
</organism>
<dbReference type="Gene3D" id="1.10.287.130">
    <property type="match status" value="1"/>
</dbReference>
<dbReference type="InterPro" id="IPR004358">
    <property type="entry name" value="Sig_transdc_His_kin-like_C"/>
</dbReference>
<feature type="transmembrane region" description="Helical" evidence="15">
    <location>
        <begin position="344"/>
        <end position="363"/>
    </location>
</feature>
<feature type="transmembrane region" description="Helical" evidence="15">
    <location>
        <begin position="375"/>
        <end position="393"/>
    </location>
</feature>
<evidence type="ECO:0000256" key="7">
    <source>
        <dbReference type="ARBA" id="ARBA00022741"/>
    </source>
</evidence>
<dbReference type="InterPro" id="IPR008207">
    <property type="entry name" value="Sig_transdc_His_kin_Hpt_dom"/>
</dbReference>
<dbReference type="Pfam" id="PF01627">
    <property type="entry name" value="Hpt"/>
    <property type="match status" value="1"/>
</dbReference>
<accession>A0ABR6W6J3</accession>
<dbReference type="Pfam" id="PF00072">
    <property type="entry name" value="Response_reg"/>
    <property type="match status" value="1"/>
</dbReference>
<dbReference type="SUPFAM" id="SSF47226">
    <property type="entry name" value="Histidine-containing phosphotransfer domain, HPT domain"/>
    <property type="match status" value="1"/>
</dbReference>
<dbReference type="InterPro" id="IPR001789">
    <property type="entry name" value="Sig_transdc_resp-reg_receiver"/>
</dbReference>
<keyword evidence="5 13" id="KW-0597">Phosphoprotein</keyword>
<dbReference type="Gene3D" id="3.40.50.2300">
    <property type="match status" value="1"/>
</dbReference>
<keyword evidence="6 15" id="KW-0812">Transmembrane</keyword>
<evidence type="ECO:0000256" key="10">
    <source>
        <dbReference type="ARBA" id="ARBA00023012"/>
    </source>
</evidence>
<feature type="transmembrane region" description="Helical" evidence="15">
    <location>
        <begin position="313"/>
        <end position="332"/>
    </location>
</feature>
<evidence type="ECO:0000256" key="9">
    <source>
        <dbReference type="ARBA" id="ARBA00022989"/>
    </source>
</evidence>
<evidence type="ECO:0000256" key="5">
    <source>
        <dbReference type="ARBA" id="ARBA00022553"/>
    </source>
</evidence>
<evidence type="ECO:0000313" key="19">
    <source>
        <dbReference type="EMBL" id="MBC3792201.1"/>
    </source>
</evidence>
<evidence type="ECO:0000259" key="16">
    <source>
        <dbReference type="PROSITE" id="PS50109"/>
    </source>
</evidence>
<keyword evidence="19" id="KW-0808">Transferase</keyword>
<evidence type="ECO:0000256" key="3">
    <source>
        <dbReference type="ARBA" id="ARBA00012438"/>
    </source>
</evidence>
<feature type="transmembrane region" description="Helical" evidence="15">
    <location>
        <begin position="58"/>
        <end position="77"/>
    </location>
</feature>
<dbReference type="PANTHER" id="PTHR45339">
    <property type="entry name" value="HYBRID SIGNAL TRANSDUCTION HISTIDINE KINASE J"/>
    <property type="match status" value="1"/>
</dbReference>
<feature type="domain" description="HPt" evidence="18">
    <location>
        <begin position="862"/>
        <end position="960"/>
    </location>
</feature>
<feature type="domain" description="Histidine kinase" evidence="16">
    <location>
        <begin position="469"/>
        <end position="690"/>
    </location>
</feature>
<gene>
    <name evidence="19" type="ORF">FH603_2711</name>
</gene>
<comment type="catalytic activity">
    <reaction evidence="1">
        <text>ATP + protein L-histidine = ADP + protein N-phospho-L-histidine.</text>
        <dbReference type="EC" id="2.7.13.3"/>
    </reaction>
</comment>
<evidence type="ECO:0000256" key="8">
    <source>
        <dbReference type="ARBA" id="ARBA00022840"/>
    </source>
</evidence>
<dbReference type="PRINTS" id="PR00344">
    <property type="entry name" value="BCTRLSENSOR"/>
</dbReference>
<dbReference type="SUPFAM" id="SSF52172">
    <property type="entry name" value="CheY-like"/>
    <property type="match status" value="1"/>
</dbReference>
<dbReference type="PROSITE" id="PS50110">
    <property type="entry name" value="RESPONSE_REGULATORY"/>
    <property type="match status" value="1"/>
</dbReference>
<feature type="domain" description="Response regulatory" evidence="17">
    <location>
        <begin position="714"/>
        <end position="829"/>
    </location>
</feature>
<name>A0ABR6W6J3_9BACT</name>
<dbReference type="CDD" id="cd17546">
    <property type="entry name" value="REC_hyHK_CKI1_RcsC-like"/>
    <property type="match status" value="1"/>
</dbReference>
<dbReference type="InterPro" id="IPR011006">
    <property type="entry name" value="CheY-like_superfamily"/>
</dbReference>
<dbReference type="SUPFAM" id="SSF47384">
    <property type="entry name" value="Homodimeric domain of signal transducing histidine kinase"/>
    <property type="match status" value="1"/>
</dbReference>
<keyword evidence="8" id="KW-0067">ATP-binding</keyword>
<dbReference type="PROSITE" id="PS50109">
    <property type="entry name" value="HIS_KIN"/>
    <property type="match status" value="1"/>
</dbReference>
<dbReference type="SMART" id="SM00387">
    <property type="entry name" value="HATPase_c"/>
    <property type="match status" value="1"/>
</dbReference>
<dbReference type="PROSITE" id="PS50894">
    <property type="entry name" value="HPT"/>
    <property type="match status" value="1"/>
</dbReference>
<feature type="transmembrane region" description="Helical" evidence="15">
    <location>
        <begin position="405"/>
        <end position="423"/>
    </location>
</feature>
<feature type="modified residue" description="Phosphohistidine" evidence="12">
    <location>
        <position position="901"/>
    </location>
</feature>
<sequence>MITSVTPSYLQPDRLPSPGIRLNQLGPGQQNGHALFHGPVPAVTEVSMIPLSACNGKLFKWFLSLLLVLVGSLVAYATTMPTASQGILDLRTVDLSRQDVELRGEWKWYWQQLRSPGQPESYHEFTLFPQHWSSSTWHQQPLSNQGFATYALTVLLPSRTTALKMNVPDQYSSYRLFINGTEAARDGQPATTAAATIPHWSTQLIEVPATADTLQLLLQIANFEHAKGGGRGAIRIGNARQLSAVLATDSSLDLLLTGCLLMAGLFFLGLFGMGRTEWPMLYFSLFCLTYSYRIIGTDLYVFHTIFPDLPWGVTIRLEYISLYLSVGTFVVYTQSLYPQDTNPIITRIMAGLCFSAAATVLLLPPLLFTQLMNPFLMLMVIYIIYCTYVYWIAALRGRPGARYSLLATGLLMVMFGLIILQYFDLLTPPKALLFVGYLGFFFLKSLVLPYRYVFAFKEARHIEKQFLANMSHEIRTPLNAIVGFSNLLDTADLTPEQHEYVRDIQVAGKNLLRIVNDVLDISKIESGMVQVERIPFSIPSLVDSIRTMLLPTAAEKKLALTVSIDPTIPDTVLGDPTRLTQILLNLLSNAIKFTQHGHVALHIDKRSQTSDSVRIRITVEDTGIGMMPDVLPHIFTRFRQANDSTTRHYGGTGLGLSIAKSLVELQGGWIRVSSEPDKGSKFTLEITYQIAQTQTDLPQDQDDTSWEPTGRRLSILVVEDNAMNQKLTIGILKRLGYTTQLAENGSQALDILKNADFDLILMDIQMPIMDGYTATHQIRTVLQKKTPIIAMTAHAMASEREKCLKAGMNDFLSKPFLPNDLQLLIQEYVLLQSAGELLTKPVSAAPFLTFSEEPLMEAVEGDTKLVISLLTVFLDQTPSQLQAVRQALGYGDLPTVSRIVHLQKATIQLLGLTEARQQIQRIETQFSAGATRAEITRSTQDYLAQIDRALPAIQARLDEMIMR</sequence>
<evidence type="ECO:0000256" key="11">
    <source>
        <dbReference type="ARBA" id="ARBA00023136"/>
    </source>
</evidence>
<keyword evidence="7" id="KW-0547">Nucleotide-binding</keyword>
<feature type="modified residue" description="4-aspartylphosphate" evidence="13">
    <location>
        <position position="763"/>
    </location>
</feature>
<protein>
    <recommendedName>
        <fullName evidence="3">histidine kinase</fullName>
        <ecNumber evidence="3">2.7.13.3</ecNumber>
    </recommendedName>
</protein>
<evidence type="ECO:0000313" key="20">
    <source>
        <dbReference type="Proteomes" id="UP000700732"/>
    </source>
</evidence>
<evidence type="ECO:0000256" key="13">
    <source>
        <dbReference type="PROSITE-ProRule" id="PRU00169"/>
    </source>
</evidence>
<feature type="region of interest" description="Disordered" evidence="14">
    <location>
        <begin position="1"/>
        <end position="23"/>
    </location>
</feature>
<evidence type="ECO:0000256" key="4">
    <source>
        <dbReference type="ARBA" id="ARBA00022475"/>
    </source>
</evidence>
<dbReference type="Gene3D" id="3.30.565.10">
    <property type="entry name" value="Histidine kinase-like ATPase, C-terminal domain"/>
    <property type="match status" value="1"/>
</dbReference>
<evidence type="ECO:0000259" key="17">
    <source>
        <dbReference type="PROSITE" id="PS50110"/>
    </source>
</evidence>
<dbReference type="InterPro" id="IPR003594">
    <property type="entry name" value="HATPase_dom"/>
</dbReference>
<comment type="subcellular location">
    <subcellularLocation>
        <location evidence="2">Cell membrane</location>
        <topology evidence="2">Multi-pass membrane protein</topology>
    </subcellularLocation>
</comment>
<dbReference type="RefSeq" id="WP_186737983.1">
    <property type="nucleotide sequence ID" value="NZ_VFIA01000014.1"/>
</dbReference>
<proteinExistence type="predicted"/>
<keyword evidence="9 15" id="KW-1133">Transmembrane helix</keyword>
<dbReference type="SMART" id="SM00448">
    <property type="entry name" value="REC"/>
    <property type="match status" value="1"/>
</dbReference>
<dbReference type="Pfam" id="PF07695">
    <property type="entry name" value="7TMR-DISM_7TM"/>
    <property type="match status" value="1"/>
</dbReference>
<dbReference type="Proteomes" id="UP000700732">
    <property type="component" value="Unassembled WGS sequence"/>
</dbReference>
<dbReference type="SUPFAM" id="SSF55874">
    <property type="entry name" value="ATPase domain of HSP90 chaperone/DNA topoisomerase II/histidine kinase"/>
    <property type="match status" value="1"/>
</dbReference>
<dbReference type="Gene3D" id="1.20.120.160">
    <property type="entry name" value="HPT domain"/>
    <property type="match status" value="1"/>
</dbReference>
<comment type="caution">
    <text evidence="19">The sequence shown here is derived from an EMBL/GenBank/DDBJ whole genome shotgun (WGS) entry which is preliminary data.</text>
</comment>
<dbReference type="SMART" id="SM00388">
    <property type="entry name" value="HisKA"/>
    <property type="match status" value="1"/>
</dbReference>
<evidence type="ECO:0000256" key="6">
    <source>
        <dbReference type="ARBA" id="ARBA00022692"/>
    </source>
</evidence>
<dbReference type="InterPro" id="IPR011623">
    <property type="entry name" value="7TMR_DISM_rcpt_extracell_dom1"/>
</dbReference>
<feature type="transmembrane region" description="Helical" evidence="15">
    <location>
        <begin position="435"/>
        <end position="454"/>
    </location>
</feature>
<dbReference type="InterPro" id="IPR036641">
    <property type="entry name" value="HPT_dom_sf"/>
</dbReference>
<dbReference type="CDD" id="cd16922">
    <property type="entry name" value="HATPase_EvgS-ArcB-TorS-like"/>
    <property type="match status" value="1"/>
</dbReference>
<keyword evidence="19" id="KW-0418">Kinase</keyword>
<keyword evidence="20" id="KW-1185">Reference proteome</keyword>
<keyword evidence="11 15" id="KW-0472">Membrane</keyword>
<dbReference type="PANTHER" id="PTHR45339:SF1">
    <property type="entry name" value="HYBRID SIGNAL TRANSDUCTION HISTIDINE KINASE J"/>
    <property type="match status" value="1"/>
</dbReference>
<keyword evidence="4" id="KW-1003">Cell membrane</keyword>
<keyword evidence="10" id="KW-0902">Two-component regulatory system</keyword>
<dbReference type="EC" id="2.7.13.3" evidence="3"/>
<dbReference type="CDD" id="cd00082">
    <property type="entry name" value="HisKA"/>
    <property type="match status" value="1"/>
</dbReference>
<dbReference type="InterPro" id="IPR005467">
    <property type="entry name" value="His_kinase_dom"/>
</dbReference>
<dbReference type="Pfam" id="PF02518">
    <property type="entry name" value="HATPase_c"/>
    <property type="match status" value="1"/>
</dbReference>
<evidence type="ECO:0000256" key="12">
    <source>
        <dbReference type="PROSITE-ProRule" id="PRU00110"/>
    </source>
</evidence>
<dbReference type="InterPro" id="IPR036890">
    <property type="entry name" value="HATPase_C_sf"/>
</dbReference>
<dbReference type="InterPro" id="IPR003661">
    <property type="entry name" value="HisK_dim/P_dom"/>
</dbReference>
<reference evidence="19 20" key="1">
    <citation type="submission" date="2019-06" db="EMBL/GenBank/DDBJ databases">
        <title>Spirosoma utsteinense sp. nov. isolated from Antarctic ice-free soils.</title>
        <authorList>
            <person name="Tahon G."/>
        </authorList>
    </citation>
    <scope>NUCLEOTIDE SEQUENCE [LARGE SCALE GENOMIC DNA]</scope>
    <source>
        <strain evidence="19 20">LMG 31447</strain>
    </source>
</reference>
<dbReference type="EMBL" id="VFIA01000014">
    <property type="protein sequence ID" value="MBC3792201.1"/>
    <property type="molecule type" value="Genomic_DNA"/>
</dbReference>
<dbReference type="InterPro" id="IPR036097">
    <property type="entry name" value="HisK_dim/P_sf"/>
</dbReference>
<feature type="transmembrane region" description="Helical" evidence="15">
    <location>
        <begin position="254"/>
        <end position="273"/>
    </location>
</feature>
<evidence type="ECO:0000256" key="14">
    <source>
        <dbReference type="SAM" id="MobiDB-lite"/>
    </source>
</evidence>
<dbReference type="Pfam" id="PF00512">
    <property type="entry name" value="HisKA"/>
    <property type="match status" value="1"/>
</dbReference>
<evidence type="ECO:0000256" key="15">
    <source>
        <dbReference type="SAM" id="Phobius"/>
    </source>
</evidence>
<evidence type="ECO:0000256" key="1">
    <source>
        <dbReference type="ARBA" id="ARBA00000085"/>
    </source>
</evidence>
<dbReference type="GO" id="GO:0016301">
    <property type="term" value="F:kinase activity"/>
    <property type="evidence" value="ECO:0007669"/>
    <property type="project" value="UniProtKB-KW"/>
</dbReference>
<feature type="transmembrane region" description="Helical" evidence="15">
    <location>
        <begin position="280"/>
        <end position="301"/>
    </location>
</feature>